<gene>
    <name evidence="2" type="ORF">MONAX_5E033101</name>
</gene>
<comment type="caution">
    <text evidence="2">The sequence shown here is derived from an EMBL/GenBank/DDBJ whole genome shotgun (WGS) entry which is preliminary data.</text>
</comment>
<keyword evidence="3" id="KW-1185">Reference proteome</keyword>
<feature type="compositionally biased region" description="Polar residues" evidence="1">
    <location>
        <begin position="50"/>
        <end position="67"/>
    </location>
</feature>
<proteinExistence type="predicted"/>
<name>A0A5E4CMY6_MARMO</name>
<dbReference type="AlphaFoldDB" id="A0A5E4CMY6"/>
<feature type="region of interest" description="Disordered" evidence="1">
    <location>
        <begin position="49"/>
        <end position="76"/>
    </location>
</feature>
<accession>A0A5E4CMY6</accession>
<evidence type="ECO:0000313" key="3">
    <source>
        <dbReference type="Proteomes" id="UP000335636"/>
    </source>
</evidence>
<protein>
    <submittedName>
        <fullName evidence="2">Uncharacterized protein</fullName>
    </submittedName>
</protein>
<dbReference type="Proteomes" id="UP000335636">
    <property type="component" value="Unassembled WGS sequence"/>
</dbReference>
<sequence length="76" mass="8179">MTLIGRAPEALAPLRLCPGNESDPGMVLAEGLSLTGSADCLECRRDKGTRSCQSVTPTDFGHSQQQSEDFHGKFQK</sequence>
<evidence type="ECO:0000256" key="1">
    <source>
        <dbReference type="SAM" id="MobiDB-lite"/>
    </source>
</evidence>
<dbReference type="EMBL" id="CABDUW010001655">
    <property type="protein sequence ID" value="VTJ83163.1"/>
    <property type="molecule type" value="Genomic_DNA"/>
</dbReference>
<organism evidence="2 3">
    <name type="scientific">Marmota monax</name>
    <name type="common">Woodchuck</name>
    <dbReference type="NCBI Taxonomy" id="9995"/>
    <lineage>
        <taxon>Eukaryota</taxon>
        <taxon>Metazoa</taxon>
        <taxon>Chordata</taxon>
        <taxon>Craniata</taxon>
        <taxon>Vertebrata</taxon>
        <taxon>Euteleostomi</taxon>
        <taxon>Mammalia</taxon>
        <taxon>Eutheria</taxon>
        <taxon>Euarchontoglires</taxon>
        <taxon>Glires</taxon>
        <taxon>Rodentia</taxon>
        <taxon>Sciuromorpha</taxon>
        <taxon>Sciuridae</taxon>
        <taxon>Xerinae</taxon>
        <taxon>Marmotini</taxon>
        <taxon>Marmota</taxon>
    </lineage>
</organism>
<evidence type="ECO:0000313" key="2">
    <source>
        <dbReference type="EMBL" id="VTJ83163.1"/>
    </source>
</evidence>
<reference evidence="2" key="1">
    <citation type="submission" date="2019-04" db="EMBL/GenBank/DDBJ databases">
        <authorList>
            <person name="Alioto T."/>
            <person name="Alioto T."/>
        </authorList>
    </citation>
    <scope>NUCLEOTIDE SEQUENCE [LARGE SCALE GENOMIC DNA]</scope>
</reference>